<comment type="subcellular location">
    <subcellularLocation>
        <location evidence="2 12">Cell inner membrane</location>
        <topology evidence="2 12">Single-pass membrane protein</topology>
    </subcellularLocation>
</comment>
<evidence type="ECO:0000256" key="7">
    <source>
        <dbReference type="ARBA" id="ARBA00022519"/>
    </source>
</evidence>
<evidence type="ECO:0000256" key="1">
    <source>
        <dbReference type="ARBA" id="ARBA00002442"/>
    </source>
</evidence>
<keyword evidence="11 12" id="KW-0472">Membrane</keyword>
<evidence type="ECO:0000256" key="5">
    <source>
        <dbReference type="ARBA" id="ARBA00022448"/>
    </source>
</evidence>
<keyword evidence="8 12" id="KW-0812">Transmembrane</keyword>
<evidence type="ECO:0000256" key="3">
    <source>
        <dbReference type="ARBA" id="ARBA00008741"/>
    </source>
</evidence>
<comment type="caution">
    <text evidence="13">The sequence shown here is derived from an EMBL/GenBank/DDBJ whole genome shotgun (WGS) entry which is preliminary data.</text>
</comment>
<reference evidence="13 14" key="1">
    <citation type="submission" date="2023-11" db="EMBL/GenBank/DDBJ databases">
        <title>MicrobeMod: A computational toolkit for identifying prokaryotic methylation and restriction-modification with nanopore sequencing.</title>
        <authorList>
            <person name="Crits-Christoph A."/>
            <person name="Kang S.C."/>
            <person name="Lee H."/>
            <person name="Ostrov N."/>
        </authorList>
    </citation>
    <scope>NUCLEOTIDE SEQUENCE [LARGE SCALE GENOMIC DNA]</scope>
    <source>
        <strain evidence="13 14">DSMZ 700</strain>
    </source>
</reference>
<keyword evidence="7 12" id="KW-0997">Cell inner membrane</keyword>
<feature type="transmembrane region" description="Helical" evidence="12">
    <location>
        <begin position="20"/>
        <end position="48"/>
    </location>
</feature>
<dbReference type="Pfam" id="PF04995">
    <property type="entry name" value="CcmD"/>
    <property type="match status" value="1"/>
</dbReference>
<evidence type="ECO:0000256" key="9">
    <source>
        <dbReference type="ARBA" id="ARBA00022748"/>
    </source>
</evidence>
<dbReference type="RefSeq" id="WP_319615107.1">
    <property type="nucleotide sequence ID" value="NZ_JAWXYB010000018.1"/>
</dbReference>
<protein>
    <recommendedName>
        <fullName evidence="4 12">Heme exporter protein D</fullName>
    </recommendedName>
</protein>
<dbReference type="NCBIfam" id="TIGR03141">
    <property type="entry name" value="cytochro_ccmD"/>
    <property type="match status" value="1"/>
</dbReference>
<evidence type="ECO:0000256" key="6">
    <source>
        <dbReference type="ARBA" id="ARBA00022475"/>
    </source>
</evidence>
<proteinExistence type="inferred from homology"/>
<dbReference type="GO" id="GO:0017004">
    <property type="term" value="P:cytochrome complex assembly"/>
    <property type="evidence" value="ECO:0007669"/>
    <property type="project" value="UniProtKB-KW"/>
</dbReference>
<keyword evidence="5 12" id="KW-0813">Transport</keyword>
<evidence type="ECO:0000256" key="10">
    <source>
        <dbReference type="ARBA" id="ARBA00022989"/>
    </source>
</evidence>
<keyword evidence="10 12" id="KW-1133">Transmembrane helix</keyword>
<comment type="function">
    <text evidence="1 12">Required for the export of heme to the periplasm for the biogenesis of c-type cytochromes.</text>
</comment>
<evidence type="ECO:0000313" key="14">
    <source>
        <dbReference type="Proteomes" id="UP001279553"/>
    </source>
</evidence>
<keyword evidence="14" id="KW-1185">Reference proteome</keyword>
<evidence type="ECO:0000256" key="12">
    <source>
        <dbReference type="RuleBase" id="RU363101"/>
    </source>
</evidence>
<dbReference type="InterPro" id="IPR007078">
    <property type="entry name" value="Haem_export_protD_CcmD"/>
</dbReference>
<comment type="similarity">
    <text evidence="3 12">Belongs to the CcmD/CycX/HelD family.</text>
</comment>
<dbReference type="AlphaFoldDB" id="A0AAW9DTC9"/>
<organism evidence="13 14">
    <name type="scientific">Acidiphilium acidophilum</name>
    <name type="common">Thiobacillus acidophilus</name>
    <dbReference type="NCBI Taxonomy" id="76588"/>
    <lineage>
        <taxon>Bacteria</taxon>
        <taxon>Pseudomonadati</taxon>
        <taxon>Pseudomonadota</taxon>
        <taxon>Alphaproteobacteria</taxon>
        <taxon>Acetobacterales</taxon>
        <taxon>Acidocellaceae</taxon>
        <taxon>Acidiphilium</taxon>
    </lineage>
</organism>
<keyword evidence="9 12" id="KW-0201">Cytochrome c-type biogenesis</keyword>
<keyword evidence="6 12" id="KW-1003">Cell membrane</keyword>
<dbReference type="GO" id="GO:0015886">
    <property type="term" value="P:heme transport"/>
    <property type="evidence" value="ECO:0007669"/>
    <property type="project" value="InterPro"/>
</dbReference>
<dbReference type="EMBL" id="JAWXYB010000018">
    <property type="protein sequence ID" value="MDX5932260.1"/>
    <property type="molecule type" value="Genomic_DNA"/>
</dbReference>
<name>A0AAW9DTC9_ACIAO</name>
<gene>
    <name evidence="13" type="primary">ccmD</name>
    <name evidence="13" type="ORF">SIL87_16000</name>
</gene>
<evidence type="ECO:0000256" key="4">
    <source>
        <dbReference type="ARBA" id="ARBA00016461"/>
    </source>
</evidence>
<accession>A0AAW9DTC9</accession>
<evidence type="ECO:0000256" key="8">
    <source>
        <dbReference type="ARBA" id="ARBA00022692"/>
    </source>
</evidence>
<evidence type="ECO:0000313" key="13">
    <source>
        <dbReference type="EMBL" id="MDX5932260.1"/>
    </source>
</evidence>
<evidence type="ECO:0000256" key="11">
    <source>
        <dbReference type="ARBA" id="ARBA00023136"/>
    </source>
</evidence>
<evidence type="ECO:0000256" key="2">
    <source>
        <dbReference type="ARBA" id="ARBA00004377"/>
    </source>
</evidence>
<dbReference type="GO" id="GO:0005886">
    <property type="term" value="C:plasma membrane"/>
    <property type="evidence" value="ECO:0007669"/>
    <property type="project" value="UniProtKB-SubCell"/>
</dbReference>
<sequence length="70" mass="7519">MTATSSVPANFVPLVDKSNILHHVMPFVAGSYGAAVLVLGGLALTSLLRYRGARRRLAAIEPRSRRRATS</sequence>
<dbReference type="Proteomes" id="UP001279553">
    <property type="component" value="Unassembled WGS sequence"/>
</dbReference>